<evidence type="ECO:0000313" key="2">
    <source>
        <dbReference type="Proteomes" id="UP001497497"/>
    </source>
</evidence>
<dbReference type="EMBL" id="CAXITT010000098">
    <property type="protein sequence ID" value="CAL1531821.1"/>
    <property type="molecule type" value="Genomic_DNA"/>
</dbReference>
<reference evidence="1 2" key="1">
    <citation type="submission" date="2024-04" db="EMBL/GenBank/DDBJ databases">
        <authorList>
            <consortium name="Genoscope - CEA"/>
            <person name="William W."/>
        </authorList>
    </citation>
    <scope>NUCLEOTIDE SEQUENCE [LARGE SCALE GENOMIC DNA]</scope>
</reference>
<organism evidence="1 2">
    <name type="scientific">Lymnaea stagnalis</name>
    <name type="common">Great pond snail</name>
    <name type="synonym">Helix stagnalis</name>
    <dbReference type="NCBI Taxonomy" id="6523"/>
    <lineage>
        <taxon>Eukaryota</taxon>
        <taxon>Metazoa</taxon>
        <taxon>Spiralia</taxon>
        <taxon>Lophotrochozoa</taxon>
        <taxon>Mollusca</taxon>
        <taxon>Gastropoda</taxon>
        <taxon>Heterobranchia</taxon>
        <taxon>Euthyneura</taxon>
        <taxon>Panpulmonata</taxon>
        <taxon>Hygrophila</taxon>
        <taxon>Lymnaeoidea</taxon>
        <taxon>Lymnaeidae</taxon>
        <taxon>Lymnaea</taxon>
    </lineage>
</organism>
<dbReference type="AlphaFoldDB" id="A0AAV2HI33"/>
<name>A0AAV2HI33_LYMST</name>
<keyword evidence="2" id="KW-1185">Reference proteome</keyword>
<sequence length="178" mass="19629">MSYFNVYAYALGTTYVLLRRLLILGPMMCGADIQVFPGIRGEDPTKSEVFLANKDPVSLKCMFALKSSTADWTWSRYCGDLKGLQDISSEEVMNAMPDIECGFMCFLHHSKVVFEFTPNLNGCVYTCSALETSGNATGDVKADNVTLSEDPKRKTIKSDTAQTCSSSLRLQYLKAVLG</sequence>
<proteinExistence type="predicted"/>
<protein>
    <submittedName>
        <fullName evidence="1">Uncharacterized protein</fullName>
    </submittedName>
</protein>
<feature type="non-terminal residue" evidence="1">
    <location>
        <position position="178"/>
    </location>
</feature>
<gene>
    <name evidence="1" type="ORF">GSLYS_00005916001</name>
</gene>
<accession>A0AAV2HI33</accession>
<comment type="caution">
    <text evidence="1">The sequence shown here is derived from an EMBL/GenBank/DDBJ whole genome shotgun (WGS) entry which is preliminary data.</text>
</comment>
<dbReference type="Proteomes" id="UP001497497">
    <property type="component" value="Unassembled WGS sequence"/>
</dbReference>
<evidence type="ECO:0000313" key="1">
    <source>
        <dbReference type="EMBL" id="CAL1531821.1"/>
    </source>
</evidence>